<dbReference type="InterPro" id="IPR036691">
    <property type="entry name" value="Endo/exonu/phosph_ase_sf"/>
</dbReference>
<dbReference type="SUPFAM" id="SSF56219">
    <property type="entry name" value="DNase I-like"/>
    <property type="match status" value="1"/>
</dbReference>
<accession>A0ABP5J9G2</accession>
<keyword evidence="5" id="KW-1185">Reference proteome</keyword>
<proteinExistence type="predicted"/>
<keyword evidence="2" id="KW-0812">Transmembrane</keyword>
<feature type="region of interest" description="Disordered" evidence="1">
    <location>
        <begin position="44"/>
        <end position="109"/>
    </location>
</feature>
<feature type="transmembrane region" description="Helical" evidence="2">
    <location>
        <begin position="20"/>
        <end position="38"/>
    </location>
</feature>
<feature type="compositionally biased region" description="Acidic residues" evidence="1">
    <location>
        <begin position="79"/>
        <end position="88"/>
    </location>
</feature>
<keyword evidence="2" id="KW-1133">Transmembrane helix</keyword>
<evidence type="ECO:0000256" key="1">
    <source>
        <dbReference type="SAM" id="MobiDB-lite"/>
    </source>
</evidence>
<sequence>MKHKDPSPSAPGRPRPRPQVWAPVLVLVLVAAVVWASFFSGPGPVGPAADPASSQTADVPGAASSEPEAGEGGGRSDDEAGDEADDEAGDRADDGDQAEPGSADGASAEAALNRSVKRFRAAQRRLAKRVSDQLEARSQPVSFRVASFNVLGDSHTGPGGNKPASYPDAGPRMDMAISMLRGNGIDVVGFQEFESTQHNMFTARAGEYSLYPGLSLGTKSVRFNIAWRSSMFRLVEAHTLPIPYAGGSRIEMPVVLLESTTTGRRAWFANFHNPADTPKLGNNARWRSMAAGMEIAHLTSLHAEDGYPVIVTGDFNERAEIFCRFTAGGVFSSASGGSTGGACAPPPSMQVDWVFGSTGVAFDGYAVSDAGRASDHAMVHAGATLTEVP</sequence>
<evidence type="ECO:0000313" key="4">
    <source>
        <dbReference type="EMBL" id="GAA2113844.1"/>
    </source>
</evidence>
<dbReference type="Gene3D" id="3.60.10.10">
    <property type="entry name" value="Endonuclease/exonuclease/phosphatase"/>
    <property type="match status" value="1"/>
</dbReference>
<reference evidence="5" key="1">
    <citation type="journal article" date="2019" name="Int. J. Syst. Evol. Microbiol.">
        <title>The Global Catalogue of Microorganisms (GCM) 10K type strain sequencing project: providing services to taxonomists for standard genome sequencing and annotation.</title>
        <authorList>
            <consortium name="The Broad Institute Genomics Platform"/>
            <consortium name="The Broad Institute Genome Sequencing Center for Infectious Disease"/>
            <person name="Wu L."/>
            <person name="Ma J."/>
        </authorList>
    </citation>
    <scope>NUCLEOTIDE SEQUENCE [LARGE SCALE GENOMIC DNA]</scope>
    <source>
        <strain evidence="5">JCM 13813</strain>
    </source>
</reference>
<dbReference type="PANTHER" id="PTHR12121">
    <property type="entry name" value="CARBON CATABOLITE REPRESSOR PROTEIN 4"/>
    <property type="match status" value="1"/>
</dbReference>
<evidence type="ECO:0000313" key="5">
    <source>
        <dbReference type="Proteomes" id="UP001501161"/>
    </source>
</evidence>
<dbReference type="InterPro" id="IPR005135">
    <property type="entry name" value="Endo/exonuclease/phosphatase"/>
</dbReference>
<organism evidence="4 5">
    <name type="scientific">Nocardioides furvisabuli</name>
    <dbReference type="NCBI Taxonomy" id="375542"/>
    <lineage>
        <taxon>Bacteria</taxon>
        <taxon>Bacillati</taxon>
        <taxon>Actinomycetota</taxon>
        <taxon>Actinomycetes</taxon>
        <taxon>Propionibacteriales</taxon>
        <taxon>Nocardioidaceae</taxon>
        <taxon>Nocardioides</taxon>
    </lineage>
</organism>
<gene>
    <name evidence="4" type="ORF">GCM10009726_31620</name>
</gene>
<feature type="compositionally biased region" description="Low complexity" evidence="1">
    <location>
        <begin position="44"/>
        <end position="67"/>
    </location>
</feature>
<evidence type="ECO:0000256" key="2">
    <source>
        <dbReference type="SAM" id="Phobius"/>
    </source>
</evidence>
<keyword evidence="2" id="KW-0472">Membrane</keyword>
<dbReference type="RefSeq" id="WP_231251312.1">
    <property type="nucleotide sequence ID" value="NZ_BAAAMQ010000015.1"/>
</dbReference>
<dbReference type="Proteomes" id="UP001501161">
    <property type="component" value="Unassembled WGS sequence"/>
</dbReference>
<protein>
    <recommendedName>
        <fullName evidence="3">Endonuclease/exonuclease/phosphatase domain-containing protein</fullName>
    </recommendedName>
</protein>
<dbReference type="PANTHER" id="PTHR12121:SF36">
    <property type="entry name" value="ENDONUCLEASE_EXONUCLEASE_PHOSPHATASE DOMAIN-CONTAINING PROTEIN"/>
    <property type="match status" value="1"/>
</dbReference>
<comment type="caution">
    <text evidence="4">The sequence shown here is derived from an EMBL/GenBank/DDBJ whole genome shotgun (WGS) entry which is preliminary data.</text>
</comment>
<evidence type="ECO:0000259" key="3">
    <source>
        <dbReference type="Pfam" id="PF03372"/>
    </source>
</evidence>
<dbReference type="Pfam" id="PF03372">
    <property type="entry name" value="Exo_endo_phos"/>
    <property type="match status" value="1"/>
</dbReference>
<dbReference type="InterPro" id="IPR050410">
    <property type="entry name" value="CCR4/nocturin_mRNA_transcr"/>
</dbReference>
<feature type="domain" description="Endonuclease/exonuclease/phosphatase" evidence="3">
    <location>
        <begin position="146"/>
        <end position="376"/>
    </location>
</feature>
<name>A0ABP5J9G2_9ACTN</name>
<dbReference type="EMBL" id="BAAAMQ010000015">
    <property type="protein sequence ID" value="GAA2113844.1"/>
    <property type="molecule type" value="Genomic_DNA"/>
</dbReference>